<accession>A0A9N9WIT3</accession>
<evidence type="ECO:0000313" key="1">
    <source>
        <dbReference type="EMBL" id="CAG9792517.1"/>
    </source>
</evidence>
<proteinExistence type="predicted"/>
<reference evidence="1" key="1">
    <citation type="submission" date="2021-12" db="EMBL/GenBank/DDBJ databases">
        <authorList>
            <person name="King R."/>
        </authorList>
    </citation>
    <scope>NUCLEOTIDE SEQUENCE</scope>
</reference>
<dbReference type="EMBL" id="OU893335">
    <property type="protein sequence ID" value="CAG9792517.1"/>
    <property type="molecule type" value="Genomic_DNA"/>
</dbReference>
<dbReference type="Proteomes" id="UP001153714">
    <property type="component" value="Chromosome 4"/>
</dbReference>
<organism evidence="1 2">
    <name type="scientific">Diatraea saccharalis</name>
    <name type="common">sugarcane borer</name>
    <dbReference type="NCBI Taxonomy" id="40085"/>
    <lineage>
        <taxon>Eukaryota</taxon>
        <taxon>Metazoa</taxon>
        <taxon>Ecdysozoa</taxon>
        <taxon>Arthropoda</taxon>
        <taxon>Hexapoda</taxon>
        <taxon>Insecta</taxon>
        <taxon>Pterygota</taxon>
        <taxon>Neoptera</taxon>
        <taxon>Endopterygota</taxon>
        <taxon>Lepidoptera</taxon>
        <taxon>Glossata</taxon>
        <taxon>Ditrysia</taxon>
        <taxon>Pyraloidea</taxon>
        <taxon>Crambidae</taxon>
        <taxon>Crambinae</taxon>
        <taxon>Diatraea</taxon>
    </lineage>
</organism>
<evidence type="ECO:0000313" key="2">
    <source>
        <dbReference type="Proteomes" id="UP001153714"/>
    </source>
</evidence>
<dbReference type="AlphaFoldDB" id="A0A9N9WIT3"/>
<reference evidence="1" key="2">
    <citation type="submission" date="2022-10" db="EMBL/GenBank/DDBJ databases">
        <authorList>
            <consortium name="ENA_rothamsted_submissions"/>
            <consortium name="culmorum"/>
            <person name="King R."/>
        </authorList>
    </citation>
    <scope>NUCLEOTIDE SEQUENCE</scope>
</reference>
<sequence length="101" mass="11253">MHVNGFEFELPVQNRDNDRSHSAARVWAVMACRSGEMAAPRVAQLAALLAAILVTVTSRAPTQEPVQFEAAFQGITVITISFYEPHTHTQRERQTHSDTHP</sequence>
<keyword evidence="2" id="KW-1185">Reference proteome</keyword>
<gene>
    <name evidence="1" type="ORF">DIATSA_LOCUS10038</name>
</gene>
<dbReference type="OrthoDB" id="7480975at2759"/>
<protein>
    <submittedName>
        <fullName evidence="1">Uncharacterized protein</fullName>
    </submittedName>
</protein>
<name>A0A9N9WIT3_9NEOP</name>